<feature type="region of interest" description="Disordered" evidence="1">
    <location>
        <begin position="1"/>
        <end position="20"/>
    </location>
</feature>
<dbReference type="AlphaFoldDB" id="A0A0S4J6N1"/>
<feature type="non-terminal residue" evidence="2">
    <location>
        <position position="1"/>
    </location>
</feature>
<name>A0A0S4J6N1_BODSA</name>
<reference evidence="3" key="1">
    <citation type="submission" date="2015-09" db="EMBL/GenBank/DDBJ databases">
        <authorList>
            <consortium name="Pathogen Informatics"/>
        </authorList>
    </citation>
    <scope>NUCLEOTIDE SEQUENCE [LARGE SCALE GENOMIC DNA]</scope>
    <source>
        <strain evidence="3">Lake Konstanz</strain>
    </source>
</reference>
<sequence length="276" mass="29925">QPKSEDGGATSVARTSSSRSVVWDSGGASFQLTLEQREGHQLAAYEGEWGSSKATRAVVEDIQGRTFPKDSPNPMTKEDVTRSIDYFIKAVDAKDKSDAEKHAALRYAASLPSSLLTLDDLRHAVARRGSRTRKGAGAGLPVVAIGGPTSAFRMTSLLVRLHEHDKKKKQQEGSDDTTHNNNRFVFPKFEEELPSPVITCLSLLDAVDKYVVGNTDAYLKDLGFPQYEMVGPKVCLVLGVMRYLGMPSFQYVPTVGSTLGIAEAFANGTLFGAPKL</sequence>
<evidence type="ECO:0000313" key="3">
    <source>
        <dbReference type="Proteomes" id="UP000051952"/>
    </source>
</evidence>
<dbReference type="VEuPathDB" id="TriTrypDB:BSAL_87560"/>
<dbReference type="OrthoDB" id="191139at2759"/>
<dbReference type="EMBL" id="CYKH01001095">
    <property type="protein sequence ID" value="CUG83382.1"/>
    <property type="molecule type" value="Genomic_DNA"/>
</dbReference>
<proteinExistence type="predicted"/>
<protein>
    <submittedName>
        <fullName evidence="2">Uncharacterized protein</fullName>
    </submittedName>
</protein>
<organism evidence="2 3">
    <name type="scientific">Bodo saltans</name>
    <name type="common">Flagellated protozoan</name>
    <dbReference type="NCBI Taxonomy" id="75058"/>
    <lineage>
        <taxon>Eukaryota</taxon>
        <taxon>Discoba</taxon>
        <taxon>Euglenozoa</taxon>
        <taxon>Kinetoplastea</taxon>
        <taxon>Metakinetoplastina</taxon>
        <taxon>Eubodonida</taxon>
        <taxon>Bodonidae</taxon>
        <taxon>Bodo</taxon>
    </lineage>
</organism>
<feature type="compositionally biased region" description="Low complexity" evidence="1">
    <location>
        <begin position="7"/>
        <end position="20"/>
    </location>
</feature>
<gene>
    <name evidence="2" type="ORF">BSAL_87560</name>
</gene>
<evidence type="ECO:0000256" key="1">
    <source>
        <dbReference type="SAM" id="MobiDB-lite"/>
    </source>
</evidence>
<accession>A0A0S4J6N1</accession>
<dbReference type="Proteomes" id="UP000051952">
    <property type="component" value="Unassembled WGS sequence"/>
</dbReference>
<keyword evidence="3" id="KW-1185">Reference proteome</keyword>
<evidence type="ECO:0000313" key="2">
    <source>
        <dbReference type="EMBL" id="CUG83382.1"/>
    </source>
</evidence>